<protein>
    <recommendedName>
        <fullName evidence="4">Extracellular membrane protein CFEM domain-containing protein</fullName>
    </recommendedName>
</protein>
<sequence length="108" mass="12090">MQLTSLTTLLFFSLSTITMALPQDSPGELDPIPSPSPTSEVDRCFYECYNERMPDCPDPAIYIHEHCMCKNGVTFDCNYECDRVGSRPEMCRPNTSTMTPDPTPTEGV</sequence>
<organism evidence="2 3">
    <name type="scientific">Ascodesmis nigricans</name>
    <dbReference type="NCBI Taxonomy" id="341454"/>
    <lineage>
        <taxon>Eukaryota</taxon>
        <taxon>Fungi</taxon>
        <taxon>Dikarya</taxon>
        <taxon>Ascomycota</taxon>
        <taxon>Pezizomycotina</taxon>
        <taxon>Pezizomycetes</taxon>
        <taxon>Pezizales</taxon>
        <taxon>Ascodesmidaceae</taxon>
        <taxon>Ascodesmis</taxon>
    </lineage>
</organism>
<dbReference type="Proteomes" id="UP000298138">
    <property type="component" value="Unassembled WGS sequence"/>
</dbReference>
<dbReference type="EMBL" id="ML220150">
    <property type="protein sequence ID" value="TGZ77697.1"/>
    <property type="molecule type" value="Genomic_DNA"/>
</dbReference>
<evidence type="ECO:0000313" key="2">
    <source>
        <dbReference type="EMBL" id="TGZ77697.1"/>
    </source>
</evidence>
<evidence type="ECO:0000313" key="3">
    <source>
        <dbReference type="Proteomes" id="UP000298138"/>
    </source>
</evidence>
<evidence type="ECO:0000256" key="1">
    <source>
        <dbReference type="SAM" id="SignalP"/>
    </source>
</evidence>
<keyword evidence="1" id="KW-0732">Signal</keyword>
<reference evidence="2 3" key="1">
    <citation type="submission" date="2019-04" db="EMBL/GenBank/DDBJ databases">
        <title>Comparative genomics and transcriptomics to analyze fruiting body development in filamentous ascomycetes.</title>
        <authorList>
            <consortium name="DOE Joint Genome Institute"/>
            <person name="Lutkenhaus R."/>
            <person name="Traeger S."/>
            <person name="Breuer J."/>
            <person name="Kuo A."/>
            <person name="Lipzen A."/>
            <person name="Pangilinan J."/>
            <person name="Dilworth D."/>
            <person name="Sandor L."/>
            <person name="Poggeler S."/>
            <person name="Barry K."/>
            <person name="Grigoriev I.V."/>
            <person name="Nowrousian M."/>
        </authorList>
    </citation>
    <scope>NUCLEOTIDE SEQUENCE [LARGE SCALE GENOMIC DNA]</scope>
    <source>
        <strain evidence="2 3">CBS 389.68</strain>
    </source>
</reference>
<evidence type="ECO:0008006" key="4">
    <source>
        <dbReference type="Google" id="ProtNLM"/>
    </source>
</evidence>
<name>A0A4S2MRM4_9PEZI</name>
<accession>A0A4S2MRM4</accession>
<feature type="chain" id="PRO_5020503734" description="Extracellular membrane protein CFEM domain-containing protein" evidence="1">
    <location>
        <begin position="21"/>
        <end position="108"/>
    </location>
</feature>
<gene>
    <name evidence="2" type="ORF">EX30DRAFT_366546</name>
</gene>
<dbReference type="InParanoid" id="A0A4S2MRM4"/>
<keyword evidence="3" id="KW-1185">Reference proteome</keyword>
<feature type="signal peptide" evidence="1">
    <location>
        <begin position="1"/>
        <end position="20"/>
    </location>
</feature>
<proteinExistence type="predicted"/>
<dbReference type="AlphaFoldDB" id="A0A4S2MRM4"/>